<reference evidence="2 3" key="1">
    <citation type="submission" date="2019-07" db="EMBL/GenBank/DDBJ databases">
        <title>New species of Amycolatopsis and Streptomyces.</title>
        <authorList>
            <person name="Duangmal K."/>
            <person name="Teo W.F.A."/>
            <person name="Lipun K."/>
        </authorList>
    </citation>
    <scope>NUCLEOTIDE SEQUENCE [LARGE SCALE GENOMIC DNA]</scope>
    <source>
        <strain evidence="2 3">TISTR 2346</strain>
    </source>
</reference>
<dbReference type="Proteomes" id="UP000326979">
    <property type="component" value="Unassembled WGS sequence"/>
</dbReference>
<evidence type="ECO:0000256" key="1">
    <source>
        <dbReference type="SAM" id="MobiDB-lite"/>
    </source>
</evidence>
<feature type="region of interest" description="Disordered" evidence="1">
    <location>
        <begin position="1"/>
        <end position="41"/>
    </location>
</feature>
<proteinExistence type="predicted"/>
<accession>A0A5N8VXM4</accession>
<protein>
    <submittedName>
        <fullName evidence="2">Uncharacterized protein</fullName>
    </submittedName>
</protein>
<keyword evidence="3" id="KW-1185">Reference proteome</keyword>
<evidence type="ECO:0000313" key="2">
    <source>
        <dbReference type="EMBL" id="MPY39466.1"/>
    </source>
</evidence>
<gene>
    <name evidence="2" type="ORF">FNH04_05930</name>
</gene>
<organism evidence="2 3">
    <name type="scientific">Streptomyces phyllanthi</name>
    <dbReference type="NCBI Taxonomy" id="1803180"/>
    <lineage>
        <taxon>Bacteria</taxon>
        <taxon>Bacillati</taxon>
        <taxon>Actinomycetota</taxon>
        <taxon>Actinomycetes</taxon>
        <taxon>Kitasatosporales</taxon>
        <taxon>Streptomycetaceae</taxon>
        <taxon>Streptomyces</taxon>
    </lineage>
</organism>
<comment type="caution">
    <text evidence="2">The sequence shown here is derived from an EMBL/GenBank/DDBJ whole genome shotgun (WGS) entry which is preliminary data.</text>
</comment>
<dbReference type="AlphaFoldDB" id="A0A5N8VXM4"/>
<feature type="compositionally biased region" description="Basic and acidic residues" evidence="1">
    <location>
        <begin position="1"/>
        <end position="17"/>
    </location>
</feature>
<evidence type="ECO:0000313" key="3">
    <source>
        <dbReference type="Proteomes" id="UP000326979"/>
    </source>
</evidence>
<dbReference type="EMBL" id="VJZE01000022">
    <property type="protein sequence ID" value="MPY39466.1"/>
    <property type="molecule type" value="Genomic_DNA"/>
</dbReference>
<name>A0A5N8VXM4_9ACTN</name>
<sequence>MGAEDGQHREGEGDVGGHGHGPALQAAPADGDGGGVHHGRHHVTLVSALALRERVRRYEPPEERPAIG</sequence>